<name>A0A391P216_9FIRM</name>
<keyword evidence="1" id="KW-0175">Coiled coil</keyword>
<feature type="coiled-coil region" evidence="1">
    <location>
        <begin position="78"/>
        <end position="105"/>
    </location>
</feature>
<protein>
    <submittedName>
        <fullName evidence="2">Uncharacterized protein</fullName>
    </submittedName>
</protein>
<comment type="caution">
    <text evidence="2">The sequence shown here is derived from an EMBL/GenBank/DDBJ whole genome shotgun (WGS) entry which is preliminary data.</text>
</comment>
<dbReference type="AlphaFoldDB" id="A0A391P216"/>
<dbReference type="Proteomes" id="UP000265643">
    <property type="component" value="Unassembled WGS sequence"/>
</dbReference>
<dbReference type="EMBL" id="BHGK01000001">
    <property type="protein sequence ID" value="GCA68084.1"/>
    <property type="molecule type" value="Genomic_DNA"/>
</dbReference>
<evidence type="ECO:0000313" key="3">
    <source>
        <dbReference type="Proteomes" id="UP000265643"/>
    </source>
</evidence>
<sequence length="177" mass="20680">MDDLKKWIGKKFLDFCKSDPADERGIHYTLTEQDEKGRVSKDFSSDDIVSMETMEKIRKARILDLSMSDNWWHVSLEYKEEEDMQEVKMSKMERLEAEKEDFKQMYAECFPHLAIIADILKKFGDERGIQTDGAHIYITPDGYISMSNVSEGWSLSRLNHESKPVIVCEVREGIEEE</sequence>
<gene>
    <name evidence="2" type="ORF">KGMB01110_25200</name>
</gene>
<accession>A0A391P216</accession>
<evidence type="ECO:0000313" key="2">
    <source>
        <dbReference type="EMBL" id="GCA68084.1"/>
    </source>
</evidence>
<dbReference type="RefSeq" id="WP_119298737.1">
    <property type="nucleotide sequence ID" value="NZ_BHGK01000001.1"/>
</dbReference>
<evidence type="ECO:0000256" key="1">
    <source>
        <dbReference type="SAM" id="Coils"/>
    </source>
</evidence>
<keyword evidence="3" id="KW-1185">Reference proteome</keyword>
<organism evidence="2 3">
    <name type="scientific">Mediterraneibacter butyricigenes</name>
    <dbReference type="NCBI Taxonomy" id="2316025"/>
    <lineage>
        <taxon>Bacteria</taxon>
        <taxon>Bacillati</taxon>
        <taxon>Bacillota</taxon>
        <taxon>Clostridia</taxon>
        <taxon>Lachnospirales</taxon>
        <taxon>Lachnospiraceae</taxon>
        <taxon>Mediterraneibacter</taxon>
    </lineage>
</organism>
<reference evidence="3" key="1">
    <citation type="submission" date="2018-09" db="EMBL/GenBank/DDBJ databases">
        <title>Draft Genome Sequence of Mediterraneibacter sp. KCTC 15684.</title>
        <authorList>
            <person name="Kim J.S."/>
            <person name="Han K.I."/>
            <person name="Suh M.K."/>
            <person name="Lee K.C."/>
            <person name="Eom M.K."/>
            <person name="Lee J.H."/>
            <person name="Park S.H."/>
            <person name="Kang S.W."/>
            <person name="Park J.E."/>
            <person name="Oh B.S."/>
            <person name="Yu S.Y."/>
            <person name="Choi S.H."/>
            <person name="Lee D.H."/>
            <person name="Yoon H."/>
            <person name="Kim B."/>
            <person name="Yang S.J."/>
            <person name="Lee J.S."/>
        </authorList>
    </citation>
    <scope>NUCLEOTIDE SEQUENCE [LARGE SCALE GENOMIC DNA]</scope>
    <source>
        <strain evidence="3">KCTC 15684</strain>
    </source>
</reference>
<proteinExistence type="predicted"/>